<dbReference type="EMBL" id="CAOQHR010000003">
    <property type="protein sequence ID" value="CAI6332232.1"/>
    <property type="molecule type" value="Genomic_DNA"/>
</dbReference>
<reference evidence="2" key="1">
    <citation type="submission" date="2023-01" db="EMBL/GenBank/DDBJ databases">
        <authorList>
            <person name="Van Ghelder C."/>
            <person name="Rancurel C."/>
        </authorList>
    </citation>
    <scope>NUCLEOTIDE SEQUENCE</scope>
    <source>
        <strain evidence="2">CNCM I-4278</strain>
    </source>
</reference>
<comment type="caution">
    <text evidence="2">The sequence shown here is derived from an EMBL/GenBank/DDBJ whole genome shotgun (WGS) entry which is preliminary data.</text>
</comment>
<feature type="region of interest" description="Disordered" evidence="1">
    <location>
        <begin position="15"/>
        <end position="101"/>
    </location>
</feature>
<evidence type="ECO:0000256" key="1">
    <source>
        <dbReference type="SAM" id="MobiDB-lite"/>
    </source>
</evidence>
<dbReference type="Proteomes" id="UP001152607">
    <property type="component" value="Unassembled WGS sequence"/>
</dbReference>
<dbReference type="OrthoDB" id="3800254at2759"/>
<feature type="compositionally biased region" description="Low complexity" evidence="1">
    <location>
        <begin position="89"/>
        <end position="100"/>
    </location>
</feature>
<sequence length="338" mass="37418">MESYTPERMVQAIALAVPANRAPEDSPLARKHTRSLGKKQNMPTISSSSSASSSSDNESDSDNDVPNERTPLFNHLQTPKPKQGTGIYASPARPIASPSPLKNGNYEVEADFLQAMMIVLEREANMNRSEGIPMTHREVKKIVRKELKRADEAKQDCNTDEPSPLKPSRNERRNSVGTNKVEKEGTEECEDERKARLAVRAAFSLSTPTTPYSRPPPPDTYILIQNIVRDELSLQSHSPTQKEKHPHEYISPSTILRASITIAGLEAIRRIFEHHPQEAKWIFGGAGKAGAYVFGGFLAAKGFLWSVEQWWADQDEEGRLFRGEYGVVGGNEIAGVGA</sequence>
<feature type="compositionally biased region" description="Basic and acidic residues" evidence="1">
    <location>
        <begin position="168"/>
        <end position="193"/>
    </location>
</feature>
<accession>A0A9W4U9P1</accession>
<dbReference type="AlphaFoldDB" id="A0A9W4U9P1"/>
<feature type="region of interest" description="Disordered" evidence="1">
    <location>
        <begin position="150"/>
        <end position="193"/>
    </location>
</feature>
<evidence type="ECO:0000313" key="2">
    <source>
        <dbReference type="EMBL" id="CAI6332232.1"/>
    </source>
</evidence>
<organism evidence="2 3">
    <name type="scientific">Periconia digitata</name>
    <dbReference type="NCBI Taxonomy" id="1303443"/>
    <lineage>
        <taxon>Eukaryota</taxon>
        <taxon>Fungi</taxon>
        <taxon>Dikarya</taxon>
        <taxon>Ascomycota</taxon>
        <taxon>Pezizomycotina</taxon>
        <taxon>Dothideomycetes</taxon>
        <taxon>Pleosporomycetidae</taxon>
        <taxon>Pleosporales</taxon>
        <taxon>Massarineae</taxon>
        <taxon>Periconiaceae</taxon>
        <taxon>Periconia</taxon>
    </lineage>
</organism>
<proteinExistence type="predicted"/>
<feature type="compositionally biased region" description="Low complexity" evidence="1">
    <location>
        <begin position="46"/>
        <end position="56"/>
    </location>
</feature>
<protein>
    <submittedName>
        <fullName evidence="2">Uncharacterized protein</fullName>
    </submittedName>
</protein>
<name>A0A9W4U9P1_9PLEO</name>
<gene>
    <name evidence="2" type="ORF">PDIGIT_LOCUS5264</name>
</gene>
<evidence type="ECO:0000313" key="3">
    <source>
        <dbReference type="Proteomes" id="UP001152607"/>
    </source>
</evidence>
<keyword evidence="3" id="KW-1185">Reference proteome</keyword>